<dbReference type="PANTHER" id="PTHR43656:SF2">
    <property type="entry name" value="BINDING OXIDOREDUCTASE, PUTATIVE (AFU_ORTHOLOGUE AFUA_2G08260)-RELATED"/>
    <property type="match status" value="1"/>
</dbReference>
<dbReference type="STRING" id="1123010.SAMN02745724_04939"/>
<dbReference type="GO" id="GO:0016491">
    <property type="term" value="F:oxidoreductase activity"/>
    <property type="evidence" value="ECO:0007669"/>
    <property type="project" value="UniProtKB-KW"/>
</dbReference>
<name>A0A1I1TS68_9GAMM</name>
<dbReference type="InterPro" id="IPR001155">
    <property type="entry name" value="OxRdtase_FMN_N"/>
</dbReference>
<evidence type="ECO:0000313" key="4">
    <source>
        <dbReference type="EMBL" id="SFD60068.1"/>
    </source>
</evidence>
<dbReference type="InterPro" id="IPR013785">
    <property type="entry name" value="Aldolase_TIM"/>
</dbReference>
<organism evidence="4 5">
    <name type="scientific">Pseudoalteromonas denitrificans DSM 6059</name>
    <dbReference type="NCBI Taxonomy" id="1123010"/>
    <lineage>
        <taxon>Bacteria</taxon>
        <taxon>Pseudomonadati</taxon>
        <taxon>Pseudomonadota</taxon>
        <taxon>Gammaproteobacteria</taxon>
        <taxon>Alteromonadales</taxon>
        <taxon>Pseudoalteromonadaceae</taxon>
        <taxon>Pseudoalteromonas</taxon>
    </lineage>
</organism>
<dbReference type="Gene3D" id="3.20.20.70">
    <property type="entry name" value="Aldolase class I"/>
    <property type="match status" value="1"/>
</dbReference>
<dbReference type="GO" id="GO:0010181">
    <property type="term" value="F:FMN binding"/>
    <property type="evidence" value="ECO:0007669"/>
    <property type="project" value="InterPro"/>
</dbReference>
<dbReference type="CDD" id="cd02803">
    <property type="entry name" value="OYE_like_FMN_family"/>
    <property type="match status" value="1"/>
</dbReference>
<reference evidence="4 5" key="1">
    <citation type="submission" date="2016-10" db="EMBL/GenBank/DDBJ databases">
        <authorList>
            <person name="de Groot N.N."/>
        </authorList>
    </citation>
    <scope>NUCLEOTIDE SEQUENCE [LARGE SCALE GENOMIC DNA]</scope>
    <source>
        <strain evidence="4 5">DSM 6059</strain>
    </source>
</reference>
<evidence type="ECO:0000313" key="5">
    <source>
        <dbReference type="Proteomes" id="UP000198862"/>
    </source>
</evidence>
<dbReference type="InterPro" id="IPR051799">
    <property type="entry name" value="NADH_flavin_oxidoreductase"/>
</dbReference>
<dbReference type="Proteomes" id="UP000198862">
    <property type="component" value="Unassembled WGS sequence"/>
</dbReference>
<dbReference type="RefSeq" id="WP_091991105.1">
    <property type="nucleotide sequence ID" value="NZ_FOLO01000072.1"/>
</dbReference>
<evidence type="ECO:0000256" key="1">
    <source>
        <dbReference type="ARBA" id="ARBA00022630"/>
    </source>
</evidence>
<accession>A0A1I1TS68</accession>
<keyword evidence="5" id="KW-1185">Reference proteome</keyword>
<evidence type="ECO:0000256" key="2">
    <source>
        <dbReference type="ARBA" id="ARBA00023002"/>
    </source>
</evidence>
<dbReference type="AlphaFoldDB" id="A0A1I1TS68"/>
<protein>
    <submittedName>
        <fullName evidence="4">2,4-dienoyl-CoA reductase</fullName>
    </submittedName>
</protein>
<gene>
    <name evidence="4" type="ORF">SAMN02745724_04939</name>
</gene>
<dbReference type="SUPFAM" id="SSF51395">
    <property type="entry name" value="FMN-linked oxidoreductases"/>
    <property type="match status" value="1"/>
</dbReference>
<dbReference type="PANTHER" id="PTHR43656">
    <property type="entry name" value="BINDING OXIDOREDUCTASE, PUTATIVE (AFU_ORTHOLOGUE AFUA_2G08260)-RELATED"/>
    <property type="match status" value="1"/>
</dbReference>
<keyword evidence="2" id="KW-0560">Oxidoreductase</keyword>
<dbReference type="EMBL" id="FOLO01000072">
    <property type="protein sequence ID" value="SFD60068.1"/>
    <property type="molecule type" value="Genomic_DNA"/>
</dbReference>
<evidence type="ECO:0000259" key="3">
    <source>
        <dbReference type="Pfam" id="PF00724"/>
    </source>
</evidence>
<dbReference type="OrthoDB" id="8523426at2"/>
<keyword evidence="1" id="KW-0285">Flavoprotein</keyword>
<feature type="domain" description="NADH:flavin oxidoreductase/NADH oxidase N-terminal" evidence="3">
    <location>
        <begin position="16"/>
        <end position="334"/>
    </location>
</feature>
<dbReference type="Pfam" id="PF00724">
    <property type="entry name" value="Oxidored_FMN"/>
    <property type="match status" value="1"/>
</dbReference>
<sequence length="367" mass="40736">MMTYFATKSEFNFKKANKTTKNRAVLAPLTHNMSDKNGDLSEHEIAWLNKCAEGGFGMLITAATLVSPTGRSWQGQPSLLNKHQEKQFKQIAQVTKKHNTLAIVQLHHGGIRTEQKSSNCQPVAPSIIKKDQNNVNGARALSHIEIESLIDNFVAAAKRACHAGMSGVEIHAAFNFLLSNFTNPILNKRTDNWGGSFKSRAKILFEIVIKIRKQLPRDFIIGVRLSPENYAHFEGIDINEQIKLSNSLADLDIDYIHMSLHDAFKKPNHETQTSQTLLEWIKTRLNPDIPLIIAGKIATNKQANKVINLGADFVAIGKSAIGNPDWVNKINSGKSLIKAPYSQSHLAQIGFTKPSIKYLRSINGLVS</sequence>
<proteinExistence type="predicted"/>